<feature type="transmembrane region" description="Helical" evidence="1">
    <location>
        <begin position="116"/>
        <end position="135"/>
    </location>
</feature>
<reference evidence="2" key="1">
    <citation type="submission" date="2023-06" db="EMBL/GenBank/DDBJ databases">
        <title>Genome-scale phylogeny and comparative genomics of the fungal order Sordariales.</title>
        <authorList>
            <consortium name="Lawrence Berkeley National Laboratory"/>
            <person name="Hensen N."/>
            <person name="Bonometti L."/>
            <person name="Westerberg I."/>
            <person name="Brannstrom I.O."/>
            <person name="Guillou S."/>
            <person name="Cros-Aarteil S."/>
            <person name="Calhoun S."/>
            <person name="Haridas S."/>
            <person name="Kuo A."/>
            <person name="Mondo S."/>
            <person name="Pangilinan J."/>
            <person name="Riley R."/>
            <person name="Labutti K."/>
            <person name="Andreopoulos B."/>
            <person name="Lipzen A."/>
            <person name="Chen C."/>
            <person name="Yanf M."/>
            <person name="Daum C."/>
            <person name="Ng V."/>
            <person name="Clum A."/>
            <person name="Steindorff A."/>
            <person name="Ohm R."/>
            <person name="Martin F."/>
            <person name="Silar P."/>
            <person name="Natvig D."/>
            <person name="Lalanne C."/>
            <person name="Gautier V."/>
            <person name="Ament-Velasquez S.L."/>
            <person name="Kruys A."/>
            <person name="Hutchinson M.I."/>
            <person name="Powell A.J."/>
            <person name="Barry K."/>
            <person name="Miller A.N."/>
            <person name="Grigoriev I.V."/>
            <person name="Debuchy R."/>
            <person name="Gladieux P."/>
            <person name="Thoren M.H."/>
            <person name="Johannesson H."/>
        </authorList>
    </citation>
    <scope>NUCLEOTIDE SEQUENCE</scope>
    <source>
        <strain evidence="2">CBS 606.72</strain>
    </source>
</reference>
<evidence type="ECO:0000313" key="3">
    <source>
        <dbReference type="Proteomes" id="UP001175000"/>
    </source>
</evidence>
<keyword evidence="1" id="KW-0812">Transmembrane</keyword>
<dbReference type="Pfam" id="PF16015">
    <property type="entry name" value="Promethin"/>
    <property type="match status" value="1"/>
</dbReference>
<organism evidence="2 3">
    <name type="scientific">Immersiella caudata</name>
    <dbReference type="NCBI Taxonomy" id="314043"/>
    <lineage>
        <taxon>Eukaryota</taxon>
        <taxon>Fungi</taxon>
        <taxon>Dikarya</taxon>
        <taxon>Ascomycota</taxon>
        <taxon>Pezizomycotina</taxon>
        <taxon>Sordariomycetes</taxon>
        <taxon>Sordariomycetidae</taxon>
        <taxon>Sordariales</taxon>
        <taxon>Lasiosphaeriaceae</taxon>
        <taxon>Immersiella</taxon>
    </lineage>
</organism>
<proteinExistence type="predicted"/>
<keyword evidence="1" id="KW-0472">Membrane</keyword>
<keyword evidence="3" id="KW-1185">Reference proteome</keyword>
<keyword evidence="1" id="KW-1133">Transmembrane helix</keyword>
<protein>
    <submittedName>
        <fullName evidence="2">Uncharacterized protein</fullName>
    </submittedName>
</protein>
<dbReference type="AlphaFoldDB" id="A0AA39WPV1"/>
<dbReference type="Proteomes" id="UP001175000">
    <property type="component" value="Unassembled WGS sequence"/>
</dbReference>
<feature type="transmembrane region" description="Helical" evidence="1">
    <location>
        <begin position="61"/>
        <end position="80"/>
    </location>
</feature>
<sequence>MPHFMNSVRGGDADMPPLTKWNGIAGYATAKGQRVVDNAVALDKRYSISQKTVTYASEYPFAFWFVIAQLCLAVVPLLLFASFIGTVAFFAFGAALVFTLFSTAVALAVLTPVLCFTFAVAVGVWIWGLTSFMVARWVHVLWTQRGGGVQNKQMEKLSGSNEKAKLVNGDTQ</sequence>
<name>A0AA39WPV1_9PEZI</name>
<evidence type="ECO:0000256" key="1">
    <source>
        <dbReference type="SAM" id="Phobius"/>
    </source>
</evidence>
<comment type="caution">
    <text evidence="2">The sequence shown here is derived from an EMBL/GenBank/DDBJ whole genome shotgun (WGS) entry which is preliminary data.</text>
</comment>
<accession>A0AA39WPV1</accession>
<evidence type="ECO:0000313" key="2">
    <source>
        <dbReference type="EMBL" id="KAK0619393.1"/>
    </source>
</evidence>
<feature type="transmembrane region" description="Helical" evidence="1">
    <location>
        <begin position="87"/>
        <end position="110"/>
    </location>
</feature>
<dbReference type="EMBL" id="JAULSU010000004">
    <property type="protein sequence ID" value="KAK0619393.1"/>
    <property type="molecule type" value="Genomic_DNA"/>
</dbReference>
<gene>
    <name evidence="2" type="ORF">B0T14DRAFT_566253</name>
</gene>